<name>X0V1K0_9ZZZZ</name>
<feature type="non-terminal residue" evidence="1">
    <location>
        <position position="185"/>
    </location>
</feature>
<comment type="caution">
    <text evidence="1">The sequence shown here is derived from an EMBL/GenBank/DDBJ whole genome shotgun (WGS) entry which is preliminary data.</text>
</comment>
<evidence type="ECO:0000313" key="1">
    <source>
        <dbReference type="EMBL" id="GAG06408.1"/>
    </source>
</evidence>
<reference evidence="1" key="1">
    <citation type="journal article" date="2014" name="Front. Microbiol.">
        <title>High frequency of phylogenetically diverse reductive dehalogenase-homologous genes in deep subseafloor sedimentary metagenomes.</title>
        <authorList>
            <person name="Kawai M."/>
            <person name="Futagami T."/>
            <person name="Toyoda A."/>
            <person name="Takaki Y."/>
            <person name="Nishi S."/>
            <person name="Hori S."/>
            <person name="Arai W."/>
            <person name="Tsubouchi T."/>
            <person name="Morono Y."/>
            <person name="Uchiyama I."/>
            <person name="Ito T."/>
            <person name="Fujiyama A."/>
            <person name="Inagaki F."/>
            <person name="Takami H."/>
        </authorList>
    </citation>
    <scope>NUCLEOTIDE SEQUENCE</scope>
    <source>
        <strain evidence="1">Expedition CK06-06</strain>
    </source>
</reference>
<gene>
    <name evidence="1" type="ORF">S01H1_34782</name>
</gene>
<dbReference type="AlphaFoldDB" id="X0V1K0"/>
<dbReference type="EMBL" id="BARS01021683">
    <property type="protein sequence ID" value="GAG06408.1"/>
    <property type="molecule type" value="Genomic_DNA"/>
</dbReference>
<sequence>MTLIAELDSLIKILEAEIPANPESPANEKLIKRLQISLSKYFDKLERAFPYSKLSSIYNKYVIKESLDSETRGFLDPMLATFSKAIEAEIAGQLAEIYISGQAEMITWGVTKGGIPIAFEGPPISNAVSWAGKHSATMVTQMDIETKRRLAQVVSDGIANKRGVPGLARDIRNSFDNMSKYRSEL</sequence>
<protein>
    <submittedName>
        <fullName evidence="1">Uncharacterized protein</fullName>
    </submittedName>
</protein>
<proteinExistence type="predicted"/>
<organism evidence="1">
    <name type="scientific">marine sediment metagenome</name>
    <dbReference type="NCBI Taxonomy" id="412755"/>
    <lineage>
        <taxon>unclassified sequences</taxon>
        <taxon>metagenomes</taxon>
        <taxon>ecological metagenomes</taxon>
    </lineage>
</organism>
<accession>X0V1K0</accession>